<dbReference type="Pfam" id="PF13692">
    <property type="entry name" value="Glyco_trans_1_4"/>
    <property type="match status" value="1"/>
</dbReference>
<dbReference type="EMBL" id="JAGGLB010000007">
    <property type="protein sequence ID" value="MBP1991148.1"/>
    <property type="molecule type" value="Genomic_DNA"/>
</dbReference>
<dbReference type="SUPFAM" id="SSF53448">
    <property type="entry name" value="Nucleotide-diphospho-sugar transferases"/>
    <property type="match status" value="1"/>
</dbReference>
<dbReference type="PANTHER" id="PTHR43179:SF7">
    <property type="entry name" value="RHAMNOSYLTRANSFERASE WBBL"/>
    <property type="match status" value="1"/>
</dbReference>
<dbReference type="SUPFAM" id="SSF53756">
    <property type="entry name" value="UDP-Glycosyltransferase/glycogen phosphorylase"/>
    <property type="match status" value="1"/>
</dbReference>
<organism evidence="3 4">
    <name type="scientific">Paenibacillus eucommiae</name>
    <dbReference type="NCBI Taxonomy" id="1355755"/>
    <lineage>
        <taxon>Bacteria</taxon>
        <taxon>Bacillati</taxon>
        <taxon>Bacillota</taxon>
        <taxon>Bacilli</taxon>
        <taxon>Bacillales</taxon>
        <taxon>Paenibacillaceae</taxon>
        <taxon>Paenibacillus</taxon>
    </lineage>
</organism>
<dbReference type="CDD" id="cd03801">
    <property type="entry name" value="GT4_PimA-like"/>
    <property type="match status" value="1"/>
</dbReference>
<proteinExistence type="predicted"/>
<evidence type="ECO:0000259" key="2">
    <source>
        <dbReference type="Pfam" id="PF00535"/>
    </source>
</evidence>
<evidence type="ECO:0000313" key="3">
    <source>
        <dbReference type="EMBL" id="MBP1991148.1"/>
    </source>
</evidence>
<dbReference type="CDD" id="cd04186">
    <property type="entry name" value="GT_2_like_c"/>
    <property type="match status" value="1"/>
</dbReference>
<sequence>MNVLFAKYNRERLPQYQIETAIISSDNGLIARKKALTPVSIAHINQIYINYSLLRETYPTLNLSEAKLEGDSLFLSYITGSYYDNLVIESIINEDRTSLHALLDLFVAFLDRLSVKKDIFISDEAFEKVFATSLSLQETKVLNIANIDLTFDNLVYDADHSIVVIDYEWVFEFAIPAEFILFRSINELNAKYYDYLNGEFSIEFIFEYVGITKEKVELYNNLEQGFQKYVFGEEREYQIANKYLKKSTSFVDMQVQTRQMSEAIEFLKIDNSKLQAQVIEINAAFQELQMENKDLSSETKKVNAKLQEEVQNHKAHIETLLDQERKLQRIEGSGGYRFLLKYYKLRDSVIPVNSRRRLFLKLLVMLVRKPKQFTQRLRVENFKKFFKYLKTDSSSLLGDRVESYLQKFDNSQERKIELAIVEDYSEKLIFKNVENPLVSVIIPAYNQWAYTYSCLKSILKHTTDTPYEIIIADDMSTDETGNIAKYVENIRVIRDGSNRGFLLNCNNAAQYAKGKYVLFLNNDTNVQENWLKYLVDLVENDVTIGMVGSKLVYPDGKLQEAGGIIWNDASGWNYGRLDDPNKPEYNYVKEVDYISGAAIMIRTDLWNEIGGFDERYVPAYYEDSDLAFEVRKHGYKVVLQPKSVVVHFEGVSHGTDTGSGIKSYQVNNRAKFIEKWSNILEHEHFENAVNVFSARDRSKDKKTILFIDHYVPHYDKDAGSRTTFLYLKLFIEMGLNVKFLGDNFFKHEPYTSELEQFGVEVLYGKYYRDNYEKWMKNNADKIHYVYLNRPHISIKYIDFLKKHTKAKIIYYGHDLHYVREKKRYELEGKIEYLKSSDHWKNIEFDLFSKSDKIITLSEAEEKLISLNFPNKKVNVFPVFYFDKVEMLSYISGQREGLLFVGGFSHSPNVDGIKWFCSRVFPLVIKQIPSIKLSVVGSNPPQEILNLQSSSIDIKGFVSDDVLNELYSKSKVIIVPLRYGAGVKGKTIEAMFHQVPIVSTSFGTEGLTNIESIIPSVDDPVEFAQNIIDMYSNTLLLEEVQRKYYDYINKYFTKKSAKEIMGNILEG</sequence>
<dbReference type="Gene3D" id="3.90.550.10">
    <property type="entry name" value="Spore Coat Polysaccharide Biosynthesis Protein SpsA, Chain A"/>
    <property type="match status" value="1"/>
</dbReference>
<accession>A0ABS4IU90</accession>
<evidence type="ECO:0000256" key="1">
    <source>
        <dbReference type="SAM" id="Coils"/>
    </source>
</evidence>
<evidence type="ECO:0000313" key="4">
    <source>
        <dbReference type="Proteomes" id="UP001519287"/>
    </source>
</evidence>
<dbReference type="InterPro" id="IPR029044">
    <property type="entry name" value="Nucleotide-diphossugar_trans"/>
</dbReference>
<reference evidence="3 4" key="1">
    <citation type="submission" date="2021-03" db="EMBL/GenBank/DDBJ databases">
        <title>Genomic Encyclopedia of Type Strains, Phase IV (KMG-IV): sequencing the most valuable type-strain genomes for metagenomic binning, comparative biology and taxonomic classification.</title>
        <authorList>
            <person name="Goeker M."/>
        </authorList>
    </citation>
    <scope>NUCLEOTIDE SEQUENCE [LARGE SCALE GENOMIC DNA]</scope>
    <source>
        <strain evidence="3 4">DSM 26048</strain>
    </source>
</reference>
<dbReference type="Gene3D" id="3.40.50.2000">
    <property type="entry name" value="Glycogen Phosphorylase B"/>
    <property type="match status" value="1"/>
</dbReference>
<keyword evidence="1" id="KW-0175">Coiled coil</keyword>
<feature type="coiled-coil region" evidence="1">
    <location>
        <begin position="271"/>
        <end position="323"/>
    </location>
</feature>
<dbReference type="InterPro" id="IPR001173">
    <property type="entry name" value="Glyco_trans_2-like"/>
</dbReference>
<name>A0ABS4IU90_9BACL</name>
<protein>
    <submittedName>
        <fullName evidence="3">GT2 family glycosyltransferase</fullName>
    </submittedName>
</protein>
<dbReference type="Proteomes" id="UP001519287">
    <property type="component" value="Unassembled WGS sequence"/>
</dbReference>
<keyword evidence="4" id="KW-1185">Reference proteome</keyword>
<feature type="domain" description="Glycosyltransferase 2-like" evidence="2">
    <location>
        <begin position="439"/>
        <end position="573"/>
    </location>
</feature>
<dbReference type="RefSeq" id="WP_209971900.1">
    <property type="nucleotide sequence ID" value="NZ_JAGGLB010000007.1"/>
</dbReference>
<dbReference type="Pfam" id="PF00535">
    <property type="entry name" value="Glycos_transf_2"/>
    <property type="match status" value="1"/>
</dbReference>
<dbReference type="PANTHER" id="PTHR43179">
    <property type="entry name" value="RHAMNOSYLTRANSFERASE WBBL"/>
    <property type="match status" value="1"/>
</dbReference>
<comment type="caution">
    <text evidence="3">The sequence shown here is derived from an EMBL/GenBank/DDBJ whole genome shotgun (WGS) entry which is preliminary data.</text>
</comment>
<gene>
    <name evidence="3" type="ORF">J2Z66_002755</name>
</gene>